<keyword evidence="4 14" id="KW-1133">Transmembrane helix</keyword>
<feature type="chain" id="PRO_5040540750" evidence="14">
    <location>
        <begin position="23"/>
        <end position="502"/>
    </location>
</feature>
<name>A0A9Q0YTH0_HOLLE</name>
<keyword evidence="18" id="KW-1185">Reference proteome</keyword>
<dbReference type="PROSITE" id="PS00236">
    <property type="entry name" value="NEUROTR_ION_CHANNEL"/>
    <property type="match status" value="1"/>
</dbReference>
<dbReference type="Gene3D" id="1.20.58.390">
    <property type="entry name" value="Neurotransmitter-gated ion-channel transmembrane domain"/>
    <property type="match status" value="2"/>
</dbReference>
<dbReference type="GO" id="GO:0022848">
    <property type="term" value="F:acetylcholine-gated monoatomic cation-selective channel activity"/>
    <property type="evidence" value="ECO:0007669"/>
    <property type="project" value="InterPro"/>
</dbReference>
<evidence type="ECO:0000256" key="7">
    <source>
        <dbReference type="ARBA" id="ARBA00023136"/>
    </source>
</evidence>
<keyword evidence="9 17" id="KW-0675">Receptor</keyword>
<dbReference type="InterPro" id="IPR018000">
    <property type="entry name" value="Neurotransmitter_ion_chnl_CS"/>
</dbReference>
<dbReference type="NCBIfam" id="TIGR00860">
    <property type="entry name" value="LIC"/>
    <property type="match status" value="1"/>
</dbReference>
<evidence type="ECO:0000259" key="16">
    <source>
        <dbReference type="Pfam" id="PF02932"/>
    </source>
</evidence>
<comment type="caution">
    <text evidence="17">The sequence shown here is derived from an EMBL/GenBank/DDBJ whole genome shotgun (WGS) entry which is preliminary data.</text>
</comment>
<feature type="domain" description="Neurotransmitter-gated ion-channel ligand-binding" evidence="15">
    <location>
        <begin position="27"/>
        <end position="234"/>
    </location>
</feature>
<dbReference type="SUPFAM" id="SSF63712">
    <property type="entry name" value="Nicotinic receptor ligand binding domain-like"/>
    <property type="match status" value="1"/>
</dbReference>
<feature type="domain" description="Neurotransmitter-gated ion-channel transmembrane" evidence="16">
    <location>
        <begin position="241"/>
        <end position="477"/>
    </location>
</feature>
<evidence type="ECO:0000256" key="5">
    <source>
        <dbReference type="ARBA" id="ARBA00023018"/>
    </source>
</evidence>
<dbReference type="InterPro" id="IPR038050">
    <property type="entry name" value="Neuro_actylchol_rec"/>
</dbReference>
<evidence type="ECO:0000259" key="15">
    <source>
        <dbReference type="Pfam" id="PF02931"/>
    </source>
</evidence>
<evidence type="ECO:0000256" key="9">
    <source>
        <dbReference type="ARBA" id="ARBA00023170"/>
    </source>
</evidence>
<dbReference type="SUPFAM" id="SSF90112">
    <property type="entry name" value="Neurotransmitter-gated ion-channel transmembrane pore"/>
    <property type="match status" value="1"/>
</dbReference>
<dbReference type="InterPro" id="IPR006029">
    <property type="entry name" value="Neurotrans-gated_channel_TM"/>
</dbReference>
<feature type="signal peptide" evidence="14">
    <location>
        <begin position="1"/>
        <end position="22"/>
    </location>
</feature>
<dbReference type="InterPro" id="IPR006201">
    <property type="entry name" value="Neur_channel"/>
</dbReference>
<keyword evidence="10" id="KW-0325">Glycoprotein</keyword>
<evidence type="ECO:0000256" key="4">
    <source>
        <dbReference type="ARBA" id="ARBA00022989"/>
    </source>
</evidence>
<evidence type="ECO:0000256" key="12">
    <source>
        <dbReference type="ARBA" id="ARBA00023303"/>
    </source>
</evidence>
<feature type="transmembrane region" description="Helical" evidence="14">
    <location>
        <begin position="235"/>
        <end position="260"/>
    </location>
</feature>
<dbReference type="InterPro" id="IPR006202">
    <property type="entry name" value="Neur_chan_lig-bd"/>
</dbReference>
<evidence type="ECO:0000256" key="11">
    <source>
        <dbReference type="ARBA" id="ARBA00023286"/>
    </source>
</evidence>
<evidence type="ECO:0000256" key="1">
    <source>
        <dbReference type="ARBA" id="ARBA00022448"/>
    </source>
</evidence>
<dbReference type="CDD" id="cd19051">
    <property type="entry name" value="LGIC_TM_cation"/>
    <property type="match status" value="1"/>
</dbReference>
<dbReference type="Pfam" id="PF02931">
    <property type="entry name" value="Neur_chan_LBD"/>
    <property type="match status" value="1"/>
</dbReference>
<accession>A0A9Q0YTH0</accession>
<comment type="subcellular location">
    <subcellularLocation>
        <location evidence="13">Synaptic cell membrane</location>
        <topology evidence="13">Multi-pass membrane protein</topology>
    </subcellularLocation>
</comment>
<evidence type="ECO:0000256" key="6">
    <source>
        <dbReference type="ARBA" id="ARBA00023065"/>
    </source>
</evidence>
<dbReference type="Proteomes" id="UP001152320">
    <property type="component" value="Chromosome 17"/>
</dbReference>
<evidence type="ECO:0000256" key="13">
    <source>
        <dbReference type="ARBA" id="ARBA00034099"/>
    </source>
</evidence>
<evidence type="ECO:0000256" key="14">
    <source>
        <dbReference type="RuleBase" id="RU000687"/>
    </source>
</evidence>
<keyword evidence="11" id="KW-1071">Ligand-gated ion channel</keyword>
<keyword evidence="6 14" id="KW-0406">Ion transport</keyword>
<dbReference type="GO" id="GO:0045211">
    <property type="term" value="C:postsynaptic membrane"/>
    <property type="evidence" value="ECO:0007669"/>
    <property type="project" value="InterPro"/>
</dbReference>
<proteinExistence type="inferred from homology"/>
<keyword evidence="8" id="KW-1015">Disulfide bond</keyword>
<sequence length="502" mass="58258">MDIIKVLATLLIVLGSKLFCQCDKHYRRLLDDLFAENNYSKLVRPVKNHSHIVQIEMLFYLARVIKLDERMQTLQTNAWLTLMWTDEYLQWDPNDYNGIDNFKIPSDMLWMPDVVLYNNADEYKDYLNGKIVVVNHTGEIMWASPEIFITSCIIDVTNFPFDEQECCMKFGPWQYEGKEVKVTGGGEWDETVFQSDGQWDITDISDKSSQVMYPDAPGKLYTDVTYSIRFRRRPYYYVFNMILPCGFVSLVALLTFFLPPESGEKIGLGITVLLSLTVFLLLVAETMPPTSAVPVVGKFFMSTMALICSSLALSVAVLNLHYAEPDCLPVPWWVRKYILGILGPTLFPFRQVKKRRDYMSHKVSIKSDVYLWDVEELMNINETSMQNNTVNQNGCTCVGSDQVSKDETTNHTSHIKDSTSSSRSDVFLRELLKETKKMTSSYEKKREDKHKQAEWRRVALVMDRLFLILFLLCSLITFFVMIRRLKTPDVKYRESRCFEVEK</sequence>
<feature type="transmembrane region" description="Helical" evidence="14">
    <location>
        <begin position="299"/>
        <end position="320"/>
    </location>
</feature>
<dbReference type="Pfam" id="PF02932">
    <property type="entry name" value="Neur_chan_memb"/>
    <property type="match status" value="1"/>
</dbReference>
<dbReference type="InterPro" id="IPR002394">
    <property type="entry name" value="Nicotinic_acetylcholine_rcpt"/>
</dbReference>
<keyword evidence="2" id="KW-1003">Cell membrane</keyword>
<keyword evidence="14" id="KW-0732">Signal</keyword>
<comment type="similarity">
    <text evidence="14">Belongs to the ligand-gated ion channel (TC 1.A.9) family.</text>
</comment>
<reference evidence="17" key="1">
    <citation type="submission" date="2021-10" db="EMBL/GenBank/DDBJ databases">
        <title>Tropical sea cucumber genome reveals ecological adaptation and Cuvierian tubules defense mechanism.</title>
        <authorList>
            <person name="Chen T."/>
        </authorList>
    </citation>
    <scope>NUCLEOTIDE SEQUENCE</scope>
    <source>
        <strain evidence="17">Nanhai2018</strain>
        <tissue evidence="17">Muscle</tissue>
    </source>
</reference>
<gene>
    <name evidence="17" type="ORF">HOLleu_33268</name>
</gene>
<dbReference type="FunFam" id="2.70.170.10:FF:000028">
    <property type="entry name" value="AcetylCholine Receptor"/>
    <property type="match status" value="1"/>
</dbReference>
<feature type="transmembrane region" description="Helical" evidence="14">
    <location>
        <begin position="332"/>
        <end position="349"/>
    </location>
</feature>
<evidence type="ECO:0000256" key="2">
    <source>
        <dbReference type="ARBA" id="ARBA00022475"/>
    </source>
</evidence>
<dbReference type="EMBL" id="JAIZAY010000017">
    <property type="protein sequence ID" value="KAJ8025651.1"/>
    <property type="molecule type" value="Genomic_DNA"/>
</dbReference>
<feature type="transmembrane region" description="Helical" evidence="14">
    <location>
        <begin position="465"/>
        <end position="482"/>
    </location>
</feature>
<dbReference type="AlphaFoldDB" id="A0A9Q0YTH0"/>
<dbReference type="InterPro" id="IPR036734">
    <property type="entry name" value="Neur_chan_lig-bd_sf"/>
</dbReference>
<dbReference type="PRINTS" id="PR00252">
    <property type="entry name" value="NRIONCHANNEL"/>
</dbReference>
<keyword evidence="1 14" id="KW-0813">Transport</keyword>
<dbReference type="OrthoDB" id="5975154at2759"/>
<dbReference type="GO" id="GO:0004888">
    <property type="term" value="F:transmembrane signaling receptor activity"/>
    <property type="evidence" value="ECO:0007669"/>
    <property type="project" value="InterPro"/>
</dbReference>
<keyword evidence="5" id="KW-0770">Synapse</keyword>
<evidence type="ECO:0000256" key="3">
    <source>
        <dbReference type="ARBA" id="ARBA00022692"/>
    </source>
</evidence>
<protein>
    <submittedName>
        <fullName evidence="17">Neuronal acetylcholine receptor subunit alpha-10</fullName>
    </submittedName>
</protein>
<dbReference type="FunFam" id="1.20.58.390:FF:000043">
    <property type="entry name" value="AcetylCholine Receptor"/>
    <property type="match status" value="1"/>
</dbReference>
<keyword evidence="7 14" id="KW-0472">Membrane</keyword>
<organism evidence="17 18">
    <name type="scientific">Holothuria leucospilota</name>
    <name type="common">Black long sea cucumber</name>
    <name type="synonym">Mertensiothuria leucospilota</name>
    <dbReference type="NCBI Taxonomy" id="206669"/>
    <lineage>
        <taxon>Eukaryota</taxon>
        <taxon>Metazoa</taxon>
        <taxon>Echinodermata</taxon>
        <taxon>Eleutherozoa</taxon>
        <taxon>Echinozoa</taxon>
        <taxon>Holothuroidea</taxon>
        <taxon>Aspidochirotacea</taxon>
        <taxon>Aspidochirotida</taxon>
        <taxon>Holothuriidae</taxon>
        <taxon>Holothuria</taxon>
    </lineage>
</organism>
<keyword evidence="12 14" id="KW-0407">Ion channel</keyword>
<dbReference type="Gene3D" id="2.70.170.10">
    <property type="entry name" value="Neurotransmitter-gated ion-channel ligand-binding domain"/>
    <property type="match status" value="1"/>
</dbReference>
<dbReference type="PRINTS" id="PR00254">
    <property type="entry name" value="NICOTINICR"/>
</dbReference>
<keyword evidence="3 14" id="KW-0812">Transmembrane</keyword>
<dbReference type="InterPro" id="IPR036719">
    <property type="entry name" value="Neuro-gated_channel_TM_sf"/>
</dbReference>
<dbReference type="PANTHER" id="PTHR18945">
    <property type="entry name" value="NEUROTRANSMITTER GATED ION CHANNEL"/>
    <property type="match status" value="1"/>
</dbReference>
<evidence type="ECO:0000313" key="17">
    <source>
        <dbReference type="EMBL" id="KAJ8025651.1"/>
    </source>
</evidence>
<evidence type="ECO:0000313" key="18">
    <source>
        <dbReference type="Proteomes" id="UP001152320"/>
    </source>
</evidence>
<feature type="transmembrane region" description="Helical" evidence="14">
    <location>
        <begin position="266"/>
        <end position="287"/>
    </location>
</feature>
<evidence type="ECO:0000256" key="8">
    <source>
        <dbReference type="ARBA" id="ARBA00023157"/>
    </source>
</evidence>
<evidence type="ECO:0000256" key="10">
    <source>
        <dbReference type="ARBA" id="ARBA00023180"/>
    </source>
</evidence>